<dbReference type="InterPro" id="IPR051089">
    <property type="entry name" value="prtT"/>
</dbReference>
<keyword evidence="3" id="KW-0238">DNA-binding</keyword>
<dbReference type="GO" id="GO:0000976">
    <property type="term" value="F:transcription cis-regulatory region binding"/>
    <property type="evidence" value="ECO:0007669"/>
    <property type="project" value="TreeGrafter"/>
</dbReference>
<dbReference type="EMBL" id="JAQHRD010000002">
    <property type="protein sequence ID" value="KAJ6444844.1"/>
    <property type="molecule type" value="Genomic_DNA"/>
</dbReference>
<organism evidence="7 8">
    <name type="scientific">Purpureocillium lavendulum</name>
    <dbReference type="NCBI Taxonomy" id="1247861"/>
    <lineage>
        <taxon>Eukaryota</taxon>
        <taxon>Fungi</taxon>
        <taxon>Dikarya</taxon>
        <taxon>Ascomycota</taxon>
        <taxon>Pezizomycotina</taxon>
        <taxon>Sordariomycetes</taxon>
        <taxon>Hypocreomycetidae</taxon>
        <taxon>Hypocreales</taxon>
        <taxon>Ophiocordycipitaceae</taxon>
        <taxon>Purpureocillium</taxon>
    </lineage>
</organism>
<evidence type="ECO:0000313" key="7">
    <source>
        <dbReference type="EMBL" id="KAJ6444844.1"/>
    </source>
</evidence>
<evidence type="ECO:0000256" key="4">
    <source>
        <dbReference type="ARBA" id="ARBA00023163"/>
    </source>
</evidence>
<name>A0AB34G141_9HYPO</name>
<dbReference type="PANTHER" id="PTHR31845:SF32">
    <property type="entry name" value="MISCELLANEOUS ZN(II)2CYS6 TRANSCRIPTION FACTOR (EUROFUNG)-RELATED"/>
    <property type="match status" value="1"/>
</dbReference>
<sequence>MAPTSGSGGVAADDIAANGASTNGLPAGYGRSCTNCSKAKCRCILRPEGGSCERCHRLGKECHQIAATRKRTSKRSTSSRTAQLEEKLEDLVSILRATQKGDQKALDAYSAKKPSTGVHPSSLPHLFPTSRLDSLAAAATADAPRPEPANKSPFCIGQSACIDPVGPPIAPDGFIRPEPTPEEAEIYMGKFRDWLKNFPFMHLPSDVTAAELRKERPFLWFSIMNMTSMSLPQQQLLRDKVRQELADRMIFNNERTMDILLGLIAYISWATMNTGPGTKPFLILYCQLATTIIYDMGLTRNPNEEHQSGLYLKVWSLRPAPPPKVRTMEERRVVLALWFLTSVCTSFIGKMEVLQWTSHMDGCLDTLEREQDQPLDEVLVALVRSQLVNEEAQKLLRLQGSGDNSQGPTHIYKPGLLVRLEELRRQLPASLQSHYVVQLQLFATEAEVHSVGLFTDQQIPEATRINSMFACTKASAAWFDWFFSVPLMEVPSMPFVVYVSMSHIQAILYRLTTSEDPAWDKQVLRNTADLLVLLDKTIDVFCKVGEVYCLRTDDSDGTVFLKGARILRNVRNFWEPALAQVLNNNSLPTPSSQTSQALNSLPPPMEPKMMMDSNPVLGPGFDLNDMTWMTDIFGPWDT</sequence>
<comment type="subcellular location">
    <subcellularLocation>
        <location evidence="1">Nucleus</location>
    </subcellularLocation>
</comment>
<keyword evidence="5" id="KW-0539">Nucleus</keyword>
<dbReference type="InterPro" id="IPR036864">
    <property type="entry name" value="Zn2-C6_fun-type_DNA-bd_sf"/>
</dbReference>
<evidence type="ECO:0000256" key="5">
    <source>
        <dbReference type="ARBA" id="ARBA00023242"/>
    </source>
</evidence>
<evidence type="ECO:0000256" key="1">
    <source>
        <dbReference type="ARBA" id="ARBA00004123"/>
    </source>
</evidence>
<accession>A0AB34G141</accession>
<dbReference type="Gene3D" id="4.10.240.10">
    <property type="entry name" value="Zn(2)-C6 fungal-type DNA-binding domain"/>
    <property type="match status" value="1"/>
</dbReference>
<keyword evidence="8" id="KW-1185">Reference proteome</keyword>
<dbReference type="GO" id="GO:0000981">
    <property type="term" value="F:DNA-binding transcription factor activity, RNA polymerase II-specific"/>
    <property type="evidence" value="ECO:0007669"/>
    <property type="project" value="InterPro"/>
</dbReference>
<feature type="region of interest" description="Disordered" evidence="6">
    <location>
        <begin position="103"/>
        <end position="124"/>
    </location>
</feature>
<gene>
    <name evidence="7" type="ORF">O9K51_03244</name>
</gene>
<feature type="compositionally biased region" description="Polar residues" evidence="6">
    <location>
        <begin position="585"/>
        <end position="599"/>
    </location>
</feature>
<protein>
    <submittedName>
        <fullName evidence="7">Zn(II)2Cys6 transcription factor</fullName>
    </submittedName>
</protein>
<reference evidence="7" key="1">
    <citation type="submission" date="2023-01" db="EMBL/GenBank/DDBJ databases">
        <title>The growth and conidiation of Purpureocillium lavendulum are regulated by nitrogen source and histone H3K14 acetylation.</title>
        <authorList>
            <person name="Tang P."/>
            <person name="Han J."/>
            <person name="Zhang C."/>
            <person name="Tang P."/>
            <person name="Qi F."/>
            <person name="Zhang K."/>
            <person name="Liang L."/>
        </authorList>
    </citation>
    <scope>NUCLEOTIDE SEQUENCE</scope>
    <source>
        <strain evidence="7">YMF1.00683</strain>
    </source>
</reference>
<feature type="region of interest" description="Disordered" evidence="6">
    <location>
        <begin position="585"/>
        <end position="606"/>
    </location>
</feature>
<dbReference type="GO" id="GO:0008270">
    <property type="term" value="F:zinc ion binding"/>
    <property type="evidence" value="ECO:0007669"/>
    <property type="project" value="InterPro"/>
</dbReference>
<dbReference type="GO" id="GO:0005634">
    <property type="term" value="C:nucleus"/>
    <property type="evidence" value="ECO:0007669"/>
    <property type="project" value="UniProtKB-SubCell"/>
</dbReference>
<evidence type="ECO:0000256" key="3">
    <source>
        <dbReference type="ARBA" id="ARBA00023125"/>
    </source>
</evidence>
<evidence type="ECO:0000313" key="8">
    <source>
        <dbReference type="Proteomes" id="UP001163105"/>
    </source>
</evidence>
<keyword evidence="2" id="KW-0805">Transcription regulation</keyword>
<keyword evidence="4" id="KW-0804">Transcription</keyword>
<evidence type="ECO:0000256" key="6">
    <source>
        <dbReference type="SAM" id="MobiDB-lite"/>
    </source>
</evidence>
<dbReference type="Proteomes" id="UP001163105">
    <property type="component" value="Unassembled WGS sequence"/>
</dbReference>
<evidence type="ECO:0000256" key="2">
    <source>
        <dbReference type="ARBA" id="ARBA00023015"/>
    </source>
</evidence>
<dbReference type="PANTHER" id="PTHR31845">
    <property type="entry name" value="FINGER DOMAIN PROTEIN, PUTATIVE-RELATED"/>
    <property type="match status" value="1"/>
</dbReference>
<dbReference type="AlphaFoldDB" id="A0AB34G141"/>
<proteinExistence type="predicted"/>
<comment type="caution">
    <text evidence="7">The sequence shown here is derived from an EMBL/GenBank/DDBJ whole genome shotgun (WGS) entry which is preliminary data.</text>
</comment>